<name>A0A453AUF6_AEGTS</name>
<dbReference type="EnsemblPlants" id="AET2Gv20262900.32">
    <property type="protein sequence ID" value="AET2Gv20262900.32"/>
    <property type="gene ID" value="AET2Gv20262900"/>
</dbReference>
<reference evidence="3" key="3">
    <citation type="journal article" date="2017" name="Nature">
        <title>Genome sequence of the progenitor of the wheat D genome Aegilops tauschii.</title>
        <authorList>
            <person name="Luo M.C."/>
            <person name="Gu Y.Q."/>
            <person name="Puiu D."/>
            <person name="Wang H."/>
            <person name="Twardziok S.O."/>
            <person name="Deal K.R."/>
            <person name="Huo N."/>
            <person name="Zhu T."/>
            <person name="Wang L."/>
            <person name="Wang Y."/>
            <person name="McGuire P.E."/>
            <person name="Liu S."/>
            <person name="Long H."/>
            <person name="Ramasamy R.K."/>
            <person name="Rodriguez J.C."/>
            <person name="Van S.L."/>
            <person name="Yuan L."/>
            <person name="Wang Z."/>
            <person name="Xia Z."/>
            <person name="Xiao L."/>
            <person name="Anderson O.D."/>
            <person name="Ouyang S."/>
            <person name="Liang Y."/>
            <person name="Zimin A.V."/>
            <person name="Pertea G."/>
            <person name="Qi P."/>
            <person name="Bennetzen J.L."/>
            <person name="Dai X."/>
            <person name="Dawson M.W."/>
            <person name="Muller H.G."/>
            <person name="Kugler K."/>
            <person name="Rivarola-Duarte L."/>
            <person name="Spannagl M."/>
            <person name="Mayer K.F.X."/>
            <person name="Lu F.H."/>
            <person name="Bevan M.W."/>
            <person name="Leroy P."/>
            <person name="Li P."/>
            <person name="You F.M."/>
            <person name="Sun Q."/>
            <person name="Liu Z."/>
            <person name="Lyons E."/>
            <person name="Wicker T."/>
            <person name="Salzberg S.L."/>
            <person name="Devos K.M."/>
            <person name="Dvorak J."/>
        </authorList>
    </citation>
    <scope>NUCLEOTIDE SEQUENCE [LARGE SCALE GENOMIC DNA]</scope>
    <source>
        <strain evidence="3">cv. AL8/78</strain>
    </source>
</reference>
<feature type="compositionally biased region" description="Basic and acidic residues" evidence="1">
    <location>
        <begin position="48"/>
        <end position="65"/>
    </location>
</feature>
<keyword evidence="4" id="KW-1185">Reference proteome</keyword>
<feature type="region of interest" description="Disordered" evidence="1">
    <location>
        <begin position="47"/>
        <end position="76"/>
    </location>
</feature>
<reference evidence="4" key="2">
    <citation type="journal article" date="2017" name="Nat. Plants">
        <title>The Aegilops tauschii genome reveals multiple impacts of transposons.</title>
        <authorList>
            <person name="Zhao G."/>
            <person name="Zou C."/>
            <person name="Li K."/>
            <person name="Wang K."/>
            <person name="Li T."/>
            <person name="Gao L."/>
            <person name="Zhang X."/>
            <person name="Wang H."/>
            <person name="Yang Z."/>
            <person name="Liu X."/>
            <person name="Jiang W."/>
            <person name="Mao L."/>
            <person name="Kong X."/>
            <person name="Jiao Y."/>
            <person name="Jia J."/>
        </authorList>
    </citation>
    <scope>NUCLEOTIDE SEQUENCE [LARGE SCALE GENOMIC DNA]</scope>
    <source>
        <strain evidence="4">cv. AL8/78</strain>
    </source>
</reference>
<reference evidence="4" key="1">
    <citation type="journal article" date="2014" name="Science">
        <title>Ancient hybridizations among the ancestral genomes of bread wheat.</title>
        <authorList>
            <consortium name="International Wheat Genome Sequencing Consortium,"/>
            <person name="Marcussen T."/>
            <person name="Sandve S.R."/>
            <person name="Heier L."/>
            <person name="Spannagl M."/>
            <person name="Pfeifer M."/>
            <person name="Jakobsen K.S."/>
            <person name="Wulff B.B."/>
            <person name="Steuernagel B."/>
            <person name="Mayer K.F."/>
            <person name="Olsen O.A."/>
        </authorList>
    </citation>
    <scope>NUCLEOTIDE SEQUENCE [LARGE SCALE GENOMIC DNA]</scope>
    <source>
        <strain evidence="4">cv. AL8/78</strain>
    </source>
</reference>
<feature type="compositionally biased region" description="Basic residues" evidence="1">
    <location>
        <begin position="66"/>
        <end position="76"/>
    </location>
</feature>
<proteinExistence type="predicted"/>
<protein>
    <recommendedName>
        <fullName evidence="5">Secreted protein</fullName>
    </recommendedName>
</protein>
<feature type="chain" id="PRO_5019168888" description="Secreted protein" evidence="2">
    <location>
        <begin position="22"/>
        <end position="76"/>
    </location>
</feature>
<reference evidence="3" key="4">
    <citation type="submission" date="2019-03" db="UniProtKB">
        <authorList>
            <consortium name="EnsemblPlants"/>
        </authorList>
    </citation>
    <scope>IDENTIFICATION</scope>
</reference>
<evidence type="ECO:0000256" key="1">
    <source>
        <dbReference type="SAM" id="MobiDB-lite"/>
    </source>
</evidence>
<evidence type="ECO:0008006" key="5">
    <source>
        <dbReference type="Google" id="ProtNLM"/>
    </source>
</evidence>
<evidence type="ECO:0000313" key="3">
    <source>
        <dbReference type="EnsemblPlants" id="AET2Gv20262900.32"/>
    </source>
</evidence>
<dbReference type="AlphaFoldDB" id="A0A453AUF6"/>
<evidence type="ECO:0000313" key="4">
    <source>
        <dbReference type="Proteomes" id="UP000015105"/>
    </source>
</evidence>
<accession>A0A453AUF6</accession>
<feature type="signal peptide" evidence="2">
    <location>
        <begin position="1"/>
        <end position="21"/>
    </location>
</feature>
<reference evidence="3" key="5">
    <citation type="journal article" date="2021" name="G3 (Bethesda)">
        <title>Aegilops tauschii genome assembly Aet v5.0 features greater sequence contiguity and improved annotation.</title>
        <authorList>
            <person name="Wang L."/>
            <person name="Zhu T."/>
            <person name="Rodriguez J.C."/>
            <person name="Deal K.R."/>
            <person name="Dubcovsky J."/>
            <person name="McGuire P.E."/>
            <person name="Lux T."/>
            <person name="Spannagl M."/>
            <person name="Mayer K.F.X."/>
            <person name="Baldrich P."/>
            <person name="Meyers B.C."/>
            <person name="Huo N."/>
            <person name="Gu Y.Q."/>
            <person name="Zhou H."/>
            <person name="Devos K.M."/>
            <person name="Bennetzen J.L."/>
            <person name="Unver T."/>
            <person name="Budak H."/>
            <person name="Gulick P.J."/>
            <person name="Galiba G."/>
            <person name="Kalapos B."/>
            <person name="Nelson D.R."/>
            <person name="Li P."/>
            <person name="You F.M."/>
            <person name="Luo M.C."/>
            <person name="Dvorak J."/>
        </authorList>
    </citation>
    <scope>NUCLEOTIDE SEQUENCE [LARGE SCALE GENOMIC DNA]</scope>
    <source>
        <strain evidence="3">cv. AL8/78</strain>
    </source>
</reference>
<keyword evidence="2" id="KW-0732">Signal</keyword>
<dbReference type="Gramene" id="AET2Gv20262900.32">
    <property type="protein sequence ID" value="AET2Gv20262900.32"/>
    <property type="gene ID" value="AET2Gv20262900"/>
</dbReference>
<evidence type="ECO:0000256" key="2">
    <source>
        <dbReference type="SAM" id="SignalP"/>
    </source>
</evidence>
<dbReference type="Proteomes" id="UP000015105">
    <property type="component" value="Chromosome 2D"/>
</dbReference>
<organism evidence="3 4">
    <name type="scientific">Aegilops tauschii subsp. strangulata</name>
    <name type="common">Goatgrass</name>
    <dbReference type="NCBI Taxonomy" id="200361"/>
    <lineage>
        <taxon>Eukaryota</taxon>
        <taxon>Viridiplantae</taxon>
        <taxon>Streptophyta</taxon>
        <taxon>Embryophyta</taxon>
        <taxon>Tracheophyta</taxon>
        <taxon>Spermatophyta</taxon>
        <taxon>Magnoliopsida</taxon>
        <taxon>Liliopsida</taxon>
        <taxon>Poales</taxon>
        <taxon>Poaceae</taxon>
        <taxon>BOP clade</taxon>
        <taxon>Pooideae</taxon>
        <taxon>Triticodae</taxon>
        <taxon>Triticeae</taxon>
        <taxon>Triticinae</taxon>
        <taxon>Aegilops</taxon>
    </lineage>
</organism>
<sequence length="76" mass="8542">MAHRWMMKLLMWLSVPQTTRCTLPVQLTVASPSFLSWIGRGASLAVGPEKKATREGTNDGRESHNRTRKSKQPTGY</sequence>